<comment type="caution">
    <text evidence="2">The sequence shown here is derived from an EMBL/GenBank/DDBJ whole genome shotgun (WGS) entry which is preliminary data.</text>
</comment>
<accession>A0A2M9BQC8</accession>
<dbReference type="EMBL" id="PGFA01000001">
    <property type="protein sequence ID" value="PJJ60127.1"/>
    <property type="molecule type" value="Genomic_DNA"/>
</dbReference>
<proteinExistence type="predicted"/>
<keyword evidence="3" id="KW-1185">Reference proteome</keyword>
<evidence type="ECO:0000313" key="2">
    <source>
        <dbReference type="EMBL" id="PJJ60127.1"/>
    </source>
</evidence>
<keyword evidence="1" id="KW-0732">Signal</keyword>
<dbReference type="PROSITE" id="PS51257">
    <property type="entry name" value="PROKAR_LIPOPROTEIN"/>
    <property type="match status" value="1"/>
</dbReference>
<dbReference type="AlphaFoldDB" id="A0A2M9BQC8"/>
<dbReference type="RefSeq" id="WP_100335791.1">
    <property type="nucleotide sequence ID" value="NZ_PGFA01000001.1"/>
</dbReference>
<organism evidence="2 3">
    <name type="scientific">Hymenobacter chitinivorans DSM 11115</name>
    <dbReference type="NCBI Taxonomy" id="1121954"/>
    <lineage>
        <taxon>Bacteria</taxon>
        <taxon>Pseudomonadati</taxon>
        <taxon>Bacteroidota</taxon>
        <taxon>Cytophagia</taxon>
        <taxon>Cytophagales</taxon>
        <taxon>Hymenobacteraceae</taxon>
        <taxon>Hymenobacter</taxon>
    </lineage>
</organism>
<dbReference type="Proteomes" id="UP000228535">
    <property type="component" value="Unassembled WGS sequence"/>
</dbReference>
<feature type="chain" id="PRO_5014889726" description="Lipoprotein" evidence="1">
    <location>
        <begin position="18"/>
        <end position="241"/>
    </location>
</feature>
<feature type="signal peptide" evidence="1">
    <location>
        <begin position="1"/>
        <end position="17"/>
    </location>
</feature>
<sequence length="241" mass="27055">MKLSFFPALLGALSLGACQQQMEASTPAAAQSVSVPVRPAVACSCPAEVPQASTTPDSLFVFSAGPVVSVCGSREKGKQLEFFSEFAVSTCQPHKVLKYWDVREKCRLTFRNDTLTVESVKNLPAGKNFSYEFVTFRIDQFFPRQGQIRHRSFLNPRLTPYSPEEVARVKQEFEKTASLKPEKSIELANRLLLSALSGDQQAGIYFRQFPDKYPLTGGYAEEFAELQRLLRDWDREAAARR</sequence>
<reference evidence="2 3" key="1">
    <citation type="submission" date="2017-11" db="EMBL/GenBank/DDBJ databases">
        <title>Genomic Encyclopedia of Archaeal and Bacterial Type Strains, Phase II (KMG-II): From Individual Species to Whole Genera.</title>
        <authorList>
            <person name="Goeker M."/>
        </authorList>
    </citation>
    <scope>NUCLEOTIDE SEQUENCE [LARGE SCALE GENOMIC DNA]</scope>
    <source>
        <strain evidence="2 3">DSM 11115</strain>
    </source>
</reference>
<evidence type="ECO:0008006" key="4">
    <source>
        <dbReference type="Google" id="ProtNLM"/>
    </source>
</evidence>
<protein>
    <recommendedName>
        <fullName evidence="4">Lipoprotein</fullName>
    </recommendedName>
</protein>
<name>A0A2M9BQC8_9BACT</name>
<evidence type="ECO:0000256" key="1">
    <source>
        <dbReference type="SAM" id="SignalP"/>
    </source>
</evidence>
<evidence type="ECO:0000313" key="3">
    <source>
        <dbReference type="Proteomes" id="UP000228535"/>
    </source>
</evidence>
<gene>
    <name evidence="2" type="ORF">CLV45_1552</name>
</gene>
<dbReference type="OrthoDB" id="1347096at2"/>